<feature type="domain" description="AMP-binding enzyme C-terminal" evidence="3">
    <location>
        <begin position="472"/>
        <end position="551"/>
    </location>
</feature>
<gene>
    <name evidence="5" type="ORF">HA49_15100</name>
</gene>
<dbReference type="STRING" id="642227.HA49_15100"/>
<dbReference type="PANTHER" id="PTHR43347:SF3">
    <property type="entry name" value="ACYL-COA SYNTHETASE SHORT-CHAIN FAMILY MEMBER 3, MITOCHONDRIAL"/>
    <property type="match status" value="1"/>
</dbReference>
<comment type="caution">
    <text evidence="5">The sequence shown here is derived from an EMBL/GenBank/DDBJ whole genome shotgun (WGS) entry which is preliminary data.</text>
</comment>
<reference evidence="5" key="1">
    <citation type="submission" date="2014-12" db="EMBL/GenBank/DDBJ databases">
        <title>The draft genome of the Tatumella morbirosei type strain, LMG23360T isolated from pineapple rot.</title>
        <authorList>
            <person name="Smits T.H."/>
            <person name="Palmer M."/>
            <person name="Venter S.N."/>
            <person name="Duffy B."/>
            <person name="Steenkamp E.T."/>
            <person name="Chan W.Y."/>
            <person name="Coutinho T.A."/>
            <person name="Coetzee M.P."/>
            <person name="De Maayer P."/>
        </authorList>
    </citation>
    <scope>NUCLEOTIDE SEQUENCE [LARGE SCALE GENOMIC DNA]</scope>
    <source>
        <strain evidence="5">LMG 23360</strain>
    </source>
</reference>
<dbReference type="GO" id="GO:0050218">
    <property type="term" value="F:propionate-CoA ligase activity"/>
    <property type="evidence" value="ECO:0007669"/>
    <property type="project" value="TreeGrafter"/>
</dbReference>
<dbReference type="PROSITE" id="PS00455">
    <property type="entry name" value="AMP_BINDING"/>
    <property type="match status" value="1"/>
</dbReference>
<evidence type="ECO:0000259" key="4">
    <source>
        <dbReference type="Pfam" id="PF16177"/>
    </source>
</evidence>
<dbReference type="InterPro" id="IPR000873">
    <property type="entry name" value="AMP-dep_synth/lig_dom"/>
</dbReference>
<dbReference type="Gene3D" id="3.40.50.12780">
    <property type="entry name" value="N-terminal domain of ligase-like"/>
    <property type="match status" value="1"/>
</dbReference>
<dbReference type="Pfam" id="PF00501">
    <property type="entry name" value="AMP-binding"/>
    <property type="match status" value="1"/>
</dbReference>
<dbReference type="Pfam" id="PF16177">
    <property type="entry name" value="ACAS_N"/>
    <property type="match status" value="1"/>
</dbReference>
<organism evidence="5 6">
    <name type="scientific">Tatumella morbirosei</name>
    <dbReference type="NCBI Taxonomy" id="642227"/>
    <lineage>
        <taxon>Bacteria</taxon>
        <taxon>Pseudomonadati</taxon>
        <taxon>Pseudomonadota</taxon>
        <taxon>Gammaproteobacteria</taxon>
        <taxon>Enterobacterales</taxon>
        <taxon>Erwiniaceae</taxon>
        <taxon>Tatumella</taxon>
    </lineage>
</organism>
<evidence type="ECO:0000259" key="3">
    <source>
        <dbReference type="Pfam" id="PF13193"/>
    </source>
</evidence>
<dbReference type="PANTHER" id="PTHR43347">
    <property type="entry name" value="ACYL-COA SYNTHETASE"/>
    <property type="match status" value="1"/>
</dbReference>
<feature type="domain" description="AMP-dependent synthetase/ligase" evidence="2">
    <location>
        <begin position="62"/>
        <end position="406"/>
    </location>
</feature>
<evidence type="ECO:0000313" key="6">
    <source>
        <dbReference type="Proteomes" id="UP000029577"/>
    </source>
</evidence>
<dbReference type="Pfam" id="PF13193">
    <property type="entry name" value="AMP-binding_C"/>
    <property type="match status" value="1"/>
</dbReference>
<evidence type="ECO:0000259" key="2">
    <source>
        <dbReference type="Pfam" id="PF00501"/>
    </source>
</evidence>
<dbReference type="eggNOG" id="COG0365">
    <property type="taxonomic scope" value="Bacteria"/>
</dbReference>
<dbReference type="EMBL" id="JPKR02000003">
    <property type="protein sequence ID" value="KGD72102.1"/>
    <property type="molecule type" value="Genomic_DNA"/>
</dbReference>
<dbReference type="Gene3D" id="3.30.300.30">
    <property type="match status" value="1"/>
</dbReference>
<proteinExistence type="inferred from homology"/>
<dbReference type="InterPro" id="IPR020845">
    <property type="entry name" value="AMP-binding_CS"/>
</dbReference>
<dbReference type="InterPro" id="IPR032387">
    <property type="entry name" value="ACAS_N"/>
</dbReference>
<dbReference type="InterPro" id="IPR045851">
    <property type="entry name" value="AMP-bd_C_sf"/>
</dbReference>
<dbReference type="AlphaFoldDB" id="A0A095T631"/>
<dbReference type="SUPFAM" id="SSF56801">
    <property type="entry name" value="Acetyl-CoA synthetase-like"/>
    <property type="match status" value="1"/>
</dbReference>
<evidence type="ECO:0000256" key="1">
    <source>
        <dbReference type="ARBA" id="ARBA00006432"/>
    </source>
</evidence>
<sequence length="559" mass="62039">MPDNAPEDKFGQQFWAQQAQNLDWQQPFQHVLESVDGGPRHRWFGGGKTSLCHNALDRHLVDRGENTAIIHRDYQGLTQQLSYRELWLQVNALSCLMSEGGLRPGDRVLIVLPVMPLAVAAMLACSRLAAIHIVVYSTISSEALSQRIRACQPSLVLFHSESRGRNLLPDIPSVGPEIRVTDTASAEFRQQLAAYHGQIIPCQWVESSTPSHLLFTSGTTGEPKGIVRDTGGYAVALLASLQHLFRLENDEIIFTSADIGWVTGHSYGVYAPLLAGATTVLCESSEHNMPGQSWWRMVEELGITRMLTIAGAIRLARQQGVPHASLASLRSLYLAGEPLDQATCDWVTDQLQVPCENHYWQTESGWPLMAGQGRALNPVFSRSVTVINPQNGALCAAGEPGMLVVNHTLGPGGMLTLWQDDRQHDQYYWLQRDNGWNYATHDCALWDGQQVIIQGRLDDVVNIGGKRLSASEVESAVAGIAEISEIVATRTPHPLLGEMIVVYVVTCSLSTREQQQLKKTIRERITSRCGRHALPRKIYFRQSLPKTFSGKYLRRQLQA</sequence>
<dbReference type="RefSeq" id="WP_038021355.1">
    <property type="nucleotide sequence ID" value="NZ_JPKR02000003.1"/>
</dbReference>
<protein>
    <submittedName>
        <fullName evidence="5">Propionyl-CoA synthetase</fullName>
    </submittedName>
</protein>
<keyword evidence="6" id="KW-1185">Reference proteome</keyword>
<accession>A0A095T631</accession>
<name>A0A095T631_9GAMM</name>
<dbReference type="OrthoDB" id="9803968at2"/>
<evidence type="ECO:0000313" key="5">
    <source>
        <dbReference type="EMBL" id="KGD72102.1"/>
    </source>
</evidence>
<dbReference type="InterPro" id="IPR042099">
    <property type="entry name" value="ANL_N_sf"/>
</dbReference>
<dbReference type="Proteomes" id="UP000029577">
    <property type="component" value="Unassembled WGS sequence"/>
</dbReference>
<feature type="domain" description="Acetyl-coenzyme A synthetase N-terminal" evidence="4">
    <location>
        <begin position="12"/>
        <end position="55"/>
    </location>
</feature>
<dbReference type="InterPro" id="IPR025110">
    <property type="entry name" value="AMP-bd_C"/>
</dbReference>
<comment type="similarity">
    <text evidence="1">Belongs to the ATP-dependent AMP-binding enzyme family.</text>
</comment>